<keyword evidence="1" id="KW-1133">Transmembrane helix</keyword>
<name>A0A518E3G5_9BACT</name>
<feature type="transmembrane region" description="Helical" evidence="1">
    <location>
        <begin position="68"/>
        <end position="89"/>
    </location>
</feature>
<keyword evidence="1" id="KW-0812">Transmembrane</keyword>
<reference evidence="2 3" key="1">
    <citation type="submission" date="2019-02" db="EMBL/GenBank/DDBJ databases">
        <title>Deep-cultivation of Planctomycetes and their phenomic and genomic characterization uncovers novel biology.</title>
        <authorList>
            <person name="Wiegand S."/>
            <person name="Jogler M."/>
            <person name="Boedeker C."/>
            <person name="Pinto D."/>
            <person name="Vollmers J."/>
            <person name="Rivas-Marin E."/>
            <person name="Kohn T."/>
            <person name="Peeters S.H."/>
            <person name="Heuer A."/>
            <person name="Rast P."/>
            <person name="Oberbeckmann S."/>
            <person name="Bunk B."/>
            <person name="Jeske O."/>
            <person name="Meyerdierks A."/>
            <person name="Storesund J.E."/>
            <person name="Kallscheuer N."/>
            <person name="Luecker S."/>
            <person name="Lage O.M."/>
            <person name="Pohl T."/>
            <person name="Merkel B.J."/>
            <person name="Hornburger P."/>
            <person name="Mueller R.-W."/>
            <person name="Bruemmer F."/>
            <person name="Labrenz M."/>
            <person name="Spormann A.M."/>
            <person name="Op den Camp H."/>
            <person name="Overmann J."/>
            <person name="Amann R."/>
            <person name="Jetten M.S.M."/>
            <person name="Mascher T."/>
            <person name="Medema M.H."/>
            <person name="Devos D.P."/>
            <person name="Kaster A.-K."/>
            <person name="Ovreas L."/>
            <person name="Rohde M."/>
            <person name="Galperin M.Y."/>
            <person name="Jogler C."/>
        </authorList>
    </citation>
    <scope>NUCLEOTIDE SEQUENCE [LARGE SCALE GENOMIC DNA]</scope>
    <source>
        <strain evidence="2 3">Pla85_3_4</strain>
    </source>
</reference>
<dbReference type="AlphaFoldDB" id="A0A518E3G5"/>
<evidence type="ECO:0000256" key="1">
    <source>
        <dbReference type="SAM" id="Phobius"/>
    </source>
</evidence>
<dbReference type="EMBL" id="CP036433">
    <property type="protein sequence ID" value="QDU98624.1"/>
    <property type="molecule type" value="Genomic_DNA"/>
</dbReference>
<gene>
    <name evidence="2" type="ORF">Pla8534_64950</name>
</gene>
<feature type="transmembrane region" description="Helical" evidence="1">
    <location>
        <begin position="45"/>
        <end position="62"/>
    </location>
</feature>
<organism evidence="2 3">
    <name type="scientific">Lignipirellula cremea</name>
    <dbReference type="NCBI Taxonomy" id="2528010"/>
    <lineage>
        <taxon>Bacteria</taxon>
        <taxon>Pseudomonadati</taxon>
        <taxon>Planctomycetota</taxon>
        <taxon>Planctomycetia</taxon>
        <taxon>Pirellulales</taxon>
        <taxon>Pirellulaceae</taxon>
        <taxon>Lignipirellula</taxon>
    </lineage>
</organism>
<evidence type="ECO:0000313" key="3">
    <source>
        <dbReference type="Proteomes" id="UP000317648"/>
    </source>
</evidence>
<proteinExistence type="predicted"/>
<accession>A0A518E3G5</accession>
<keyword evidence="3" id="KW-1185">Reference proteome</keyword>
<dbReference type="RefSeq" id="WP_145058032.1">
    <property type="nucleotide sequence ID" value="NZ_CP036433.1"/>
</dbReference>
<dbReference type="Proteomes" id="UP000317648">
    <property type="component" value="Chromosome"/>
</dbReference>
<dbReference type="KEGG" id="lcre:Pla8534_64950"/>
<evidence type="ECO:0000313" key="2">
    <source>
        <dbReference type="EMBL" id="QDU98624.1"/>
    </source>
</evidence>
<keyword evidence="1" id="KW-0472">Membrane</keyword>
<dbReference type="OrthoDB" id="285782at2"/>
<protein>
    <submittedName>
        <fullName evidence="2">Uncharacterized protein</fullName>
    </submittedName>
</protein>
<sequence>MTPLTAPGLPPWPPLLVDPTRGVALVSARHATWRSFEWAAKTTEFCVWVTCCGIAIVILTYFPHPIPLVRAFGLLIIGGIAFPIVSALVRHNVWGPLARQLFCIRTVVEFHPEAIVIRSPLYDQPVVVWRSWNGQPVQTRFMVEPDHAATAAAENANPKRKYSKEHLRGGLMLFVVVSTQNQMSEGGIFRAIPITEISTTLAAKFTMVCTAAATLTRLDRQSEQARTTRGVDIDADHV</sequence>